<dbReference type="GO" id="GO:0005886">
    <property type="term" value="C:plasma membrane"/>
    <property type="evidence" value="ECO:0007669"/>
    <property type="project" value="UniProtKB-SubCell"/>
</dbReference>
<keyword evidence="6" id="KW-0406">Ion transport</keyword>
<dbReference type="Pfam" id="PF01062">
    <property type="entry name" value="Bestrophin"/>
    <property type="match status" value="1"/>
</dbReference>
<feature type="compositionally biased region" description="Polar residues" evidence="7">
    <location>
        <begin position="587"/>
        <end position="605"/>
    </location>
</feature>
<keyword evidence="2 6" id="KW-0812">Transmembrane</keyword>
<proteinExistence type="inferred from homology"/>
<keyword evidence="6" id="KW-1003">Cell membrane</keyword>
<feature type="transmembrane region" description="Helical" evidence="6">
    <location>
        <begin position="229"/>
        <end position="250"/>
    </location>
</feature>
<feature type="transmembrane region" description="Helical" evidence="6">
    <location>
        <begin position="31"/>
        <end position="54"/>
    </location>
</feature>
<keyword evidence="4 6" id="KW-0472">Membrane</keyword>
<evidence type="ECO:0000313" key="8">
    <source>
        <dbReference type="EMBL" id="JAV48288.1"/>
    </source>
</evidence>
<reference evidence="8" key="1">
    <citation type="submission" date="2016-11" db="EMBL/GenBank/DDBJ databases">
        <title>Venom-gland transcriptomics and venom proteomics of the black-back scorpion (Hadrurus spadix) reveal detectability challenges and an unexplored realm of animal toxin diversity.</title>
        <authorList>
            <person name="Rokyta D.R."/>
            <person name="Ward M.J."/>
        </authorList>
    </citation>
    <scope>NUCLEOTIDE SEQUENCE</scope>
    <source>
        <tissue evidence="8">Venom gland</tissue>
    </source>
</reference>
<keyword evidence="6" id="KW-0813">Transport</keyword>
<feature type="region of interest" description="Disordered" evidence="7">
    <location>
        <begin position="577"/>
        <end position="605"/>
    </location>
</feature>
<dbReference type="AlphaFoldDB" id="A0A1W7RAY2"/>
<evidence type="ECO:0000256" key="4">
    <source>
        <dbReference type="ARBA" id="ARBA00023136"/>
    </source>
</evidence>
<organism evidence="8">
    <name type="scientific">Hadrurus spadix</name>
    <dbReference type="NCBI Taxonomy" id="141984"/>
    <lineage>
        <taxon>Eukaryota</taxon>
        <taxon>Metazoa</taxon>
        <taxon>Ecdysozoa</taxon>
        <taxon>Arthropoda</taxon>
        <taxon>Chelicerata</taxon>
        <taxon>Arachnida</taxon>
        <taxon>Scorpiones</taxon>
        <taxon>Iurida</taxon>
        <taxon>Iuroidea</taxon>
        <taxon>Hadrurus</taxon>
    </lineage>
</organism>
<evidence type="ECO:0000256" key="5">
    <source>
        <dbReference type="ARBA" id="ARBA00034769"/>
    </source>
</evidence>
<evidence type="ECO:0000256" key="1">
    <source>
        <dbReference type="ARBA" id="ARBA00004370"/>
    </source>
</evidence>
<sequence length="618" mass="70831">MTVTYSLNVSKARLCGFAKLLLRWRGSIYKLLYREMIIFCGLYYGLSGLYRYVLKPHQRVVFEKLTKYCETFTDLIPLSFVLGFYITIVVGRWWQQYMAIPWPDKTSMLVAAYVHGSDDRGRIIRRTLARYLSLLSVLTFQAVSTSVKKRFPTLDHVEECGLMTKEERRAYDEIPVSHGKWWVPAQWFTALAVRARKEGRIKDDVLLKAILDEMHIFRGNCGMLFSYDWISIPLVYTQVVTLAIYTYFLATVMGRQYLDPSKNLPGHEVDLYVPIFTILQFFFYMGWLKVAEQLINPFGEDDDDFELNWCLDRNLQVSFIIVDEMHRKHPRLIKDAYWDELEPQLPYTKSSVNLRSQPHLGSAINLDINPEESEFVPMETIMEDDHEENQFYNSPPTSPTKELISPGFPNPLEHSIRNTPGEGDTTSQTGLRLLSDFPGAKLINMLIGSSSENISVSKKETNLLPTFILKTPNHRSRTSSMNEQREENVAAEEKDTANHEVQFCFPSTPTPRREHGTADEQRSLIIEMPTDVNSGDMTLPVSTVSDDTFPTSGNGMMSRMQSRADLTKEVVLDIDAEPGSPEIQSPYEPTSSQESLTQFVDSNQSTVSSYAELLQHRM</sequence>
<keyword evidence="6" id="KW-0407">Ion channel</keyword>
<feature type="transmembrane region" description="Helical" evidence="6">
    <location>
        <begin position="75"/>
        <end position="94"/>
    </location>
</feature>
<comment type="function">
    <text evidence="6">Forms chloride channels.</text>
</comment>
<dbReference type="GO" id="GO:0005254">
    <property type="term" value="F:chloride channel activity"/>
    <property type="evidence" value="ECO:0007669"/>
    <property type="project" value="UniProtKB-KW"/>
</dbReference>
<feature type="transmembrane region" description="Helical" evidence="6">
    <location>
        <begin position="271"/>
        <end position="288"/>
    </location>
</feature>
<name>A0A1W7RAY2_9SCOR</name>
<dbReference type="InterPro" id="IPR000615">
    <property type="entry name" value="Bestrophin"/>
</dbReference>
<dbReference type="PANTHER" id="PTHR10736">
    <property type="entry name" value="BESTROPHIN"/>
    <property type="match status" value="1"/>
</dbReference>
<comment type="similarity">
    <text evidence="5 6">Belongs to the anion channel-forming bestrophin (TC 1.A.46) family. Calcium-sensitive chloride channel subfamily.</text>
</comment>
<accession>A0A1W7RAY2</accession>
<dbReference type="GO" id="GO:0034707">
    <property type="term" value="C:chloride channel complex"/>
    <property type="evidence" value="ECO:0007669"/>
    <property type="project" value="UniProtKB-KW"/>
</dbReference>
<dbReference type="InterPro" id="IPR021134">
    <property type="entry name" value="Bestrophin-like"/>
</dbReference>
<evidence type="ECO:0000256" key="3">
    <source>
        <dbReference type="ARBA" id="ARBA00022989"/>
    </source>
</evidence>
<evidence type="ECO:0000256" key="6">
    <source>
        <dbReference type="RuleBase" id="RU363126"/>
    </source>
</evidence>
<evidence type="ECO:0000256" key="2">
    <source>
        <dbReference type="ARBA" id="ARBA00022692"/>
    </source>
</evidence>
<protein>
    <recommendedName>
        <fullName evidence="6">Bestrophin homolog</fullName>
    </recommendedName>
</protein>
<keyword evidence="3 6" id="KW-1133">Transmembrane helix</keyword>
<dbReference type="PANTHER" id="PTHR10736:SF0">
    <property type="entry name" value="BESTROPHIN HOMOLOG"/>
    <property type="match status" value="1"/>
</dbReference>
<evidence type="ECO:0000256" key="7">
    <source>
        <dbReference type="SAM" id="MobiDB-lite"/>
    </source>
</evidence>
<keyword evidence="6" id="KW-0868">Chloride</keyword>
<dbReference type="EMBL" id="GFAH01000101">
    <property type="protein sequence ID" value="JAV48288.1"/>
    <property type="molecule type" value="Transcribed_RNA"/>
</dbReference>
<feature type="region of interest" description="Disordered" evidence="7">
    <location>
        <begin position="393"/>
        <end position="429"/>
    </location>
</feature>
<keyword evidence="6" id="KW-0869">Chloride channel</keyword>
<comment type="subcellular location">
    <subcellularLocation>
        <location evidence="6">Cell membrane</location>
        <topology evidence="6">Multi-pass membrane protein</topology>
    </subcellularLocation>
    <subcellularLocation>
        <location evidence="1">Membrane</location>
    </subcellularLocation>
</comment>